<dbReference type="AlphaFoldDB" id="A0ABC8R3B0"/>
<evidence type="ECO:0000313" key="2">
    <source>
        <dbReference type="Proteomes" id="UP001642360"/>
    </source>
</evidence>
<name>A0ABC8R3B0_9AQUA</name>
<sequence>MAMREKSPTTISLKSLCFVLGFILLVTSTQLNVVHCRALRSSLDATTIAGCDQQSGGGADSMGMTPFPVSPNNNSSIGSASARSLAAKLASGPSKRGFFFLSQKGLNVIRKL</sequence>
<proteinExistence type="predicted"/>
<dbReference type="Proteomes" id="UP001642360">
    <property type="component" value="Unassembled WGS sequence"/>
</dbReference>
<accession>A0ABC8R3B0</accession>
<evidence type="ECO:0000313" key="1">
    <source>
        <dbReference type="EMBL" id="CAK9139469.1"/>
    </source>
</evidence>
<comment type="caution">
    <text evidence="1">The sequence shown here is derived from an EMBL/GenBank/DDBJ whole genome shotgun (WGS) entry which is preliminary data.</text>
</comment>
<keyword evidence="2" id="KW-1185">Reference proteome</keyword>
<gene>
    <name evidence="1" type="ORF">ILEXP_LOCUS6860</name>
</gene>
<reference evidence="1 2" key="1">
    <citation type="submission" date="2024-02" db="EMBL/GenBank/DDBJ databases">
        <authorList>
            <person name="Vignale AGUSTIN F."/>
            <person name="Sosa J E."/>
            <person name="Modenutti C."/>
        </authorList>
    </citation>
    <scope>NUCLEOTIDE SEQUENCE [LARGE SCALE GENOMIC DNA]</scope>
</reference>
<dbReference type="EMBL" id="CAUOFW020000963">
    <property type="protein sequence ID" value="CAK9139469.1"/>
    <property type="molecule type" value="Genomic_DNA"/>
</dbReference>
<protein>
    <submittedName>
        <fullName evidence="1">Uncharacterized protein</fullName>
    </submittedName>
</protein>
<organism evidence="1 2">
    <name type="scientific">Ilex paraguariensis</name>
    <name type="common">yerba mate</name>
    <dbReference type="NCBI Taxonomy" id="185542"/>
    <lineage>
        <taxon>Eukaryota</taxon>
        <taxon>Viridiplantae</taxon>
        <taxon>Streptophyta</taxon>
        <taxon>Embryophyta</taxon>
        <taxon>Tracheophyta</taxon>
        <taxon>Spermatophyta</taxon>
        <taxon>Magnoliopsida</taxon>
        <taxon>eudicotyledons</taxon>
        <taxon>Gunneridae</taxon>
        <taxon>Pentapetalae</taxon>
        <taxon>asterids</taxon>
        <taxon>campanulids</taxon>
        <taxon>Aquifoliales</taxon>
        <taxon>Aquifoliaceae</taxon>
        <taxon>Ilex</taxon>
    </lineage>
</organism>